<organism evidence="1 2">
    <name type="scientific">Actinokineospora auranticolor</name>
    <dbReference type="NCBI Taxonomy" id="155976"/>
    <lineage>
        <taxon>Bacteria</taxon>
        <taxon>Bacillati</taxon>
        <taxon>Actinomycetota</taxon>
        <taxon>Actinomycetes</taxon>
        <taxon>Pseudonocardiales</taxon>
        <taxon>Pseudonocardiaceae</taxon>
        <taxon>Actinokineospora</taxon>
    </lineage>
</organism>
<dbReference type="Proteomes" id="UP000239203">
    <property type="component" value="Unassembled WGS sequence"/>
</dbReference>
<name>A0A2S6GC31_9PSEU</name>
<dbReference type="AlphaFoldDB" id="A0A2S6GC31"/>
<comment type="caution">
    <text evidence="1">The sequence shown here is derived from an EMBL/GenBank/DDBJ whole genome shotgun (WGS) entry which is preliminary data.</text>
</comment>
<evidence type="ECO:0000313" key="1">
    <source>
        <dbReference type="EMBL" id="PPK62043.1"/>
    </source>
</evidence>
<accession>A0A2S6GC31</accession>
<gene>
    <name evidence="1" type="ORF">CLV40_13713</name>
</gene>
<reference evidence="1 2" key="1">
    <citation type="submission" date="2018-02" db="EMBL/GenBank/DDBJ databases">
        <title>Genomic Encyclopedia of Archaeal and Bacterial Type Strains, Phase II (KMG-II): from individual species to whole genera.</title>
        <authorList>
            <person name="Goeker M."/>
        </authorList>
    </citation>
    <scope>NUCLEOTIDE SEQUENCE [LARGE SCALE GENOMIC DNA]</scope>
    <source>
        <strain evidence="1 2">YU 961-1</strain>
    </source>
</reference>
<keyword evidence="2" id="KW-1185">Reference proteome</keyword>
<sequence>MAAEESPLAEWKSAVEPILDRLKDVDLPSDFSFDFTVVSPARLEVMLGERDDQGFGEGVVAYVGESLIRAGNGDWDWDEIDEVPVVSSDEVLGLPLIDPGALLGWARVTGSGTVFADAIGGLADVVAAYRAAHPKWTPRRSPDDIDVHSFIRHEWLVAWLAERVAGFHAWVSALGVDAAWLDFGLDSLDRVEALLCAEFGTRDEFKARQDGDLVQGAAWYVGEVACRDLRAAWLYHEDPLGYEVSGDAWAGTPYVSQNGRDGASASPLAALRVAVRDRVPRTLRGRFSHFK</sequence>
<dbReference type="EMBL" id="PTIX01000037">
    <property type="protein sequence ID" value="PPK62043.1"/>
    <property type="molecule type" value="Genomic_DNA"/>
</dbReference>
<proteinExistence type="predicted"/>
<protein>
    <submittedName>
        <fullName evidence="1">Uncharacterized protein</fullName>
    </submittedName>
</protein>
<evidence type="ECO:0000313" key="2">
    <source>
        <dbReference type="Proteomes" id="UP000239203"/>
    </source>
</evidence>